<gene>
    <name evidence="5" type="ORF">HMPREF0658_1355</name>
</gene>
<protein>
    <submittedName>
        <fullName evidence="5">Transcriptional regulator, HxlR family</fullName>
    </submittedName>
</protein>
<evidence type="ECO:0000313" key="6">
    <source>
        <dbReference type="Proteomes" id="UP000004394"/>
    </source>
</evidence>
<dbReference type="Proteomes" id="UP000004394">
    <property type="component" value="Unassembled WGS sequence"/>
</dbReference>
<dbReference type="HOGENOM" id="CLU_111585_2_1_10"/>
<dbReference type="InterPro" id="IPR002577">
    <property type="entry name" value="HTH_HxlR"/>
</dbReference>
<keyword evidence="2" id="KW-0238">DNA-binding</keyword>
<dbReference type="eggNOG" id="COG1733">
    <property type="taxonomic scope" value="Bacteria"/>
</dbReference>
<evidence type="ECO:0000256" key="1">
    <source>
        <dbReference type="ARBA" id="ARBA00023015"/>
    </source>
</evidence>
<evidence type="ECO:0000259" key="4">
    <source>
        <dbReference type="PROSITE" id="PS51118"/>
    </source>
</evidence>
<organism evidence="5 6">
    <name type="scientific">Hoylesella marshii DSM 16973 = JCM 13450</name>
    <dbReference type="NCBI Taxonomy" id="862515"/>
    <lineage>
        <taxon>Bacteria</taxon>
        <taxon>Pseudomonadati</taxon>
        <taxon>Bacteroidota</taxon>
        <taxon>Bacteroidia</taxon>
        <taxon>Bacteroidales</taxon>
        <taxon>Prevotellaceae</taxon>
        <taxon>Hoylesella</taxon>
    </lineage>
</organism>
<dbReference type="InterPro" id="IPR036390">
    <property type="entry name" value="WH_DNA-bd_sf"/>
</dbReference>
<dbReference type="EMBL" id="AEEI01000044">
    <property type="protein sequence ID" value="EFM01715.1"/>
    <property type="molecule type" value="Genomic_DNA"/>
</dbReference>
<proteinExistence type="predicted"/>
<dbReference type="InterPro" id="IPR036388">
    <property type="entry name" value="WH-like_DNA-bd_sf"/>
</dbReference>
<dbReference type="BioCyc" id="PMAR862515-HMP:GMOO-1378-MONOMER"/>
<dbReference type="STRING" id="862515.HMPREF0658_1355"/>
<keyword evidence="3" id="KW-0804">Transcription</keyword>
<accession>E0NT54</accession>
<evidence type="ECO:0000313" key="5">
    <source>
        <dbReference type="EMBL" id="EFM01715.1"/>
    </source>
</evidence>
<reference evidence="5" key="1">
    <citation type="submission" date="2010-07" db="EMBL/GenBank/DDBJ databases">
        <authorList>
            <person name="Muzny D."/>
            <person name="Qin X."/>
            <person name="Deng J."/>
            <person name="Jiang H."/>
            <person name="Liu Y."/>
            <person name="Qu J."/>
            <person name="Song X.-Z."/>
            <person name="Zhang L."/>
            <person name="Thornton R."/>
            <person name="Coyle M."/>
            <person name="Francisco L."/>
            <person name="Jackson L."/>
            <person name="Javaid M."/>
            <person name="Korchina V."/>
            <person name="Kovar C."/>
            <person name="Mata R."/>
            <person name="Mathew T."/>
            <person name="Ngo R."/>
            <person name="Nguyen L."/>
            <person name="Nguyen N."/>
            <person name="Okwuonu G."/>
            <person name="Ongeri F."/>
            <person name="Pham C."/>
            <person name="Simmons D."/>
            <person name="Wilczek-Boney K."/>
            <person name="Hale W."/>
            <person name="Jakkamsetti A."/>
            <person name="Pham P."/>
            <person name="Ruth R."/>
            <person name="San Lucas F."/>
            <person name="Warren J."/>
            <person name="Zhang J."/>
            <person name="Zhao Z."/>
            <person name="Zhou C."/>
            <person name="Zhu D."/>
            <person name="Lee S."/>
            <person name="Bess C."/>
            <person name="Blankenburg K."/>
            <person name="Forbes L."/>
            <person name="Fu Q."/>
            <person name="Gubbala S."/>
            <person name="Hirani K."/>
            <person name="Jayaseelan J.C."/>
            <person name="Lara F."/>
            <person name="Munidasa M."/>
            <person name="Palculict T."/>
            <person name="Patil S."/>
            <person name="Pu L.-L."/>
            <person name="Saada N."/>
            <person name="Tang L."/>
            <person name="Weissenberger G."/>
            <person name="Zhu Y."/>
            <person name="Hemphill L."/>
            <person name="Shang Y."/>
            <person name="Youmans B."/>
            <person name="Ayvaz T."/>
            <person name="Ross M."/>
            <person name="Santibanez J."/>
            <person name="Aqrawi P."/>
            <person name="Gross S."/>
            <person name="Joshi V."/>
            <person name="Fowler G."/>
            <person name="Nazareth L."/>
            <person name="Reid J."/>
            <person name="Worley K."/>
            <person name="Petrosino J."/>
            <person name="Highlander S."/>
            <person name="Gibbs R."/>
        </authorList>
    </citation>
    <scope>NUCLEOTIDE SEQUENCE [LARGE SCALE GENOMIC DNA]</scope>
    <source>
        <strain evidence="5">DSM 16973</strain>
    </source>
</reference>
<name>E0NT54_9BACT</name>
<keyword evidence="6" id="KW-1185">Reference proteome</keyword>
<dbReference type="PANTHER" id="PTHR33204:SF39">
    <property type="entry name" value="TRANSCRIPTIONAL REGULATORY PROTEIN"/>
    <property type="match status" value="1"/>
</dbReference>
<keyword evidence="1" id="KW-0805">Transcription regulation</keyword>
<sequence>MYLKEKRKMNRHEMRDALYPRCPVRNVLNRVGDKWSMLVLFSLENSPAIRFKELQRSIPDISQKMLTTTLKTLEADGLVMRKAYAEVPPRVEYELTARGKSLLPLIDNLLLWATENMENIMVAREAFFLK</sequence>
<dbReference type="PANTHER" id="PTHR33204">
    <property type="entry name" value="TRANSCRIPTIONAL REGULATOR, MARR FAMILY"/>
    <property type="match status" value="1"/>
</dbReference>
<dbReference type="Gene3D" id="1.10.10.10">
    <property type="entry name" value="Winged helix-like DNA-binding domain superfamily/Winged helix DNA-binding domain"/>
    <property type="match status" value="1"/>
</dbReference>
<dbReference type="Pfam" id="PF01638">
    <property type="entry name" value="HxlR"/>
    <property type="match status" value="1"/>
</dbReference>
<dbReference type="SUPFAM" id="SSF46785">
    <property type="entry name" value="Winged helix' DNA-binding domain"/>
    <property type="match status" value="1"/>
</dbReference>
<dbReference type="GO" id="GO:0003677">
    <property type="term" value="F:DNA binding"/>
    <property type="evidence" value="ECO:0007669"/>
    <property type="project" value="UniProtKB-KW"/>
</dbReference>
<evidence type="ECO:0000256" key="3">
    <source>
        <dbReference type="ARBA" id="ARBA00023163"/>
    </source>
</evidence>
<dbReference type="AlphaFoldDB" id="E0NT54"/>
<comment type="caution">
    <text evidence="5">The sequence shown here is derived from an EMBL/GenBank/DDBJ whole genome shotgun (WGS) entry which is preliminary data.</text>
</comment>
<dbReference type="PROSITE" id="PS51118">
    <property type="entry name" value="HTH_HXLR"/>
    <property type="match status" value="1"/>
</dbReference>
<evidence type="ECO:0000256" key="2">
    <source>
        <dbReference type="ARBA" id="ARBA00023125"/>
    </source>
</evidence>
<feature type="domain" description="HTH hxlR-type" evidence="4">
    <location>
        <begin position="22"/>
        <end position="121"/>
    </location>
</feature>